<evidence type="ECO:0000259" key="2">
    <source>
        <dbReference type="Pfam" id="PF18652"/>
    </source>
</evidence>
<reference evidence="4" key="1">
    <citation type="journal article" date="2019" name="Int. J. Syst. Evol. Microbiol.">
        <title>The Global Catalogue of Microorganisms (GCM) 10K type strain sequencing project: providing services to taxonomists for standard genome sequencing and annotation.</title>
        <authorList>
            <consortium name="The Broad Institute Genomics Platform"/>
            <consortium name="The Broad Institute Genome Sequencing Center for Infectious Disease"/>
            <person name="Wu L."/>
            <person name="Ma J."/>
        </authorList>
    </citation>
    <scope>NUCLEOTIDE SEQUENCE [LARGE SCALE GENOMIC DNA]</scope>
    <source>
        <strain evidence="4">CCUG 53270</strain>
    </source>
</reference>
<dbReference type="InterPro" id="IPR041324">
    <property type="entry name" value="AgI/II_N"/>
</dbReference>
<dbReference type="Pfam" id="PF18652">
    <property type="entry name" value="Adhesin_P1_N"/>
    <property type="match status" value="1"/>
</dbReference>
<organism evidence="3 4">
    <name type="scientific">Paenibacillus vulneris</name>
    <dbReference type="NCBI Taxonomy" id="1133364"/>
    <lineage>
        <taxon>Bacteria</taxon>
        <taxon>Bacillati</taxon>
        <taxon>Bacillota</taxon>
        <taxon>Bacilli</taxon>
        <taxon>Bacillales</taxon>
        <taxon>Paenibacillaceae</taxon>
        <taxon>Paenibacillus</taxon>
    </lineage>
</organism>
<sequence length="208" mass="22702">MKPFIIAAACILLLAGCQPKEQTAAPTTSQAGGTETAKQEGEAQKVQVDKGLLNVEITLPASLFKNQDMDKVIEKAKADGVKDVTPNPDGSVTYKMPKSVHAEMMKKMEKSITDSVEDLKSGNSFKSIKDVTHNKSFSEFTLIVDKGAYEKSFDGIASLGLGMSAMYYQLFNGVSSEKLKVSIQIKDEATKEVFKTIVYPDAFDQMKK</sequence>
<accession>A0ABW3UNP9</accession>
<feature type="region of interest" description="Disordered" evidence="1">
    <location>
        <begin position="23"/>
        <end position="43"/>
    </location>
</feature>
<feature type="compositionally biased region" description="Polar residues" evidence="1">
    <location>
        <begin position="23"/>
        <end position="33"/>
    </location>
</feature>
<dbReference type="EMBL" id="JBHTLU010000019">
    <property type="protein sequence ID" value="MFD1221476.1"/>
    <property type="molecule type" value="Genomic_DNA"/>
</dbReference>
<feature type="domain" description="Antigen I/II N-terminal" evidence="2">
    <location>
        <begin position="62"/>
        <end position="135"/>
    </location>
</feature>
<evidence type="ECO:0000256" key="1">
    <source>
        <dbReference type="SAM" id="MobiDB-lite"/>
    </source>
</evidence>
<keyword evidence="4" id="KW-1185">Reference proteome</keyword>
<proteinExistence type="predicted"/>
<gene>
    <name evidence="3" type="ORF">ACFQ4B_15255</name>
</gene>
<comment type="caution">
    <text evidence="3">The sequence shown here is derived from an EMBL/GenBank/DDBJ whole genome shotgun (WGS) entry which is preliminary data.</text>
</comment>
<evidence type="ECO:0000313" key="3">
    <source>
        <dbReference type="EMBL" id="MFD1221476.1"/>
    </source>
</evidence>
<dbReference type="Proteomes" id="UP001597180">
    <property type="component" value="Unassembled WGS sequence"/>
</dbReference>
<name>A0ABW3UNP9_9BACL</name>
<evidence type="ECO:0000313" key="4">
    <source>
        <dbReference type="Proteomes" id="UP001597180"/>
    </source>
</evidence>
<dbReference type="PROSITE" id="PS51257">
    <property type="entry name" value="PROKAR_LIPOPROTEIN"/>
    <property type="match status" value="1"/>
</dbReference>
<protein>
    <recommendedName>
        <fullName evidence="2">Antigen I/II N-terminal domain-containing protein</fullName>
    </recommendedName>
</protein>
<dbReference type="RefSeq" id="WP_345585451.1">
    <property type="nucleotide sequence ID" value="NZ_BAABJG010000003.1"/>
</dbReference>